<comment type="caution">
    <text evidence="8">The sequence shown here is derived from an EMBL/GenBank/DDBJ whole genome shotgun (WGS) entry which is preliminary data.</text>
</comment>
<dbReference type="Pfam" id="PF00535">
    <property type="entry name" value="Glycos_transf_2"/>
    <property type="match status" value="1"/>
</dbReference>
<dbReference type="GO" id="GO:0005886">
    <property type="term" value="C:plasma membrane"/>
    <property type="evidence" value="ECO:0007669"/>
    <property type="project" value="TreeGrafter"/>
</dbReference>
<dbReference type="InterPro" id="IPR029044">
    <property type="entry name" value="Nucleotide-diphossugar_trans"/>
</dbReference>
<reference evidence="8 9" key="1">
    <citation type="journal article" date="2018" name="Environ. Microbiol.">
        <title>Novel energy conservation strategies and behaviour of Pelotomaculum schinkii driving syntrophic propionate catabolism.</title>
        <authorList>
            <person name="Hidalgo-Ahumada C.A.P."/>
            <person name="Nobu M.K."/>
            <person name="Narihiro T."/>
            <person name="Tamaki H."/>
            <person name="Liu W.T."/>
            <person name="Kamagata Y."/>
            <person name="Stams A.J.M."/>
            <person name="Imachi H."/>
            <person name="Sousa D.Z."/>
        </authorList>
    </citation>
    <scope>NUCLEOTIDE SEQUENCE [LARGE SCALE GENOMIC DNA]</scope>
    <source>
        <strain evidence="8 9">HH</strain>
    </source>
</reference>
<dbReference type="SUPFAM" id="SSF53448">
    <property type="entry name" value="Nucleotide-diphospho-sugar transferases"/>
    <property type="match status" value="1"/>
</dbReference>
<gene>
    <name evidence="8" type="primary">arnC_2</name>
    <name evidence="8" type="ORF">Psch_04134</name>
</gene>
<dbReference type="EMBL" id="QFGA01000004">
    <property type="protein sequence ID" value="TEB04407.1"/>
    <property type="molecule type" value="Genomic_DNA"/>
</dbReference>
<keyword evidence="9" id="KW-1185">Reference proteome</keyword>
<accession>A0A4Y7R6D3</accession>
<protein>
    <submittedName>
        <fullName evidence="8">Undecaprenyl-phosphate 4-deoxy-4-formamido-L-arabinose transferase</fullName>
        <ecNumber evidence="8">2.4.2.53</ecNumber>
    </submittedName>
</protein>
<dbReference type="InterPro" id="IPR050256">
    <property type="entry name" value="Glycosyltransferase_2"/>
</dbReference>
<comment type="subcellular location">
    <subcellularLocation>
        <location evidence="1">Membrane</location>
        <topology evidence="1">Multi-pass membrane protein</topology>
    </subcellularLocation>
</comment>
<evidence type="ECO:0000256" key="2">
    <source>
        <dbReference type="ARBA" id="ARBA00022676"/>
    </source>
</evidence>
<keyword evidence="5" id="KW-1133">Transmembrane helix</keyword>
<evidence type="ECO:0000256" key="6">
    <source>
        <dbReference type="ARBA" id="ARBA00023136"/>
    </source>
</evidence>
<dbReference type="CDD" id="cd04187">
    <property type="entry name" value="DPM1_like_bac"/>
    <property type="match status" value="1"/>
</dbReference>
<sequence length="305" mass="33567">MPYETQLPFRGRTNDEAPAAAALQDPEVTVVIPVYRNRETLRELHSRLRKVFETGRSSYEIIFVDDSCPEGSFAVLEELARDDSRVAALALEQNTGQHRAALTGLRFARGKAMVVMDADLQDPPEAIPVLLSKMKEGFDAVFAGRRGRYESRLRLVTSRLFKGLLHLLCGVPADAGMFFVISRQMGERLLAINEPHPFAVAMIGCTGLSVASVPVVRARRPDGGSAYSSWKRLRTGCLTAARVLAWKWNSGKPFPGHFVSPVPVKTYTGVRFLHAVENPLGGEKSLEPRLPARITQAQSDADALL</sequence>
<organism evidence="8 9">
    <name type="scientific">Pelotomaculum schinkii</name>
    <dbReference type="NCBI Taxonomy" id="78350"/>
    <lineage>
        <taxon>Bacteria</taxon>
        <taxon>Bacillati</taxon>
        <taxon>Bacillota</taxon>
        <taxon>Clostridia</taxon>
        <taxon>Eubacteriales</taxon>
        <taxon>Desulfotomaculaceae</taxon>
        <taxon>Pelotomaculum</taxon>
    </lineage>
</organism>
<keyword evidence="4" id="KW-0812">Transmembrane</keyword>
<dbReference type="EC" id="2.4.2.53" evidence="8"/>
<evidence type="ECO:0000313" key="8">
    <source>
        <dbReference type="EMBL" id="TEB04407.1"/>
    </source>
</evidence>
<dbReference type="Gene3D" id="3.90.550.10">
    <property type="entry name" value="Spore Coat Polysaccharide Biosynthesis Protein SpsA, Chain A"/>
    <property type="match status" value="1"/>
</dbReference>
<dbReference type="InterPro" id="IPR001173">
    <property type="entry name" value="Glyco_trans_2-like"/>
</dbReference>
<feature type="domain" description="Glycosyltransferase 2-like" evidence="7">
    <location>
        <begin position="29"/>
        <end position="159"/>
    </location>
</feature>
<keyword evidence="6" id="KW-0472">Membrane</keyword>
<dbReference type="RefSeq" id="WP_190259530.1">
    <property type="nucleotide sequence ID" value="NZ_QFGA01000004.1"/>
</dbReference>
<evidence type="ECO:0000313" key="9">
    <source>
        <dbReference type="Proteomes" id="UP000298324"/>
    </source>
</evidence>
<evidence type="ECO:0000256" key="4">
    <source>
        <dbReference type="ARBA" id="ARBA00022692"/>
    </source>
</evidence>
<keyword evidence="2 8" id="KW-0328">Glycosyltransferase</keyword>
<dbReference type="AlphaFoldDB" id="A0A4Y7R6D3"/>
<name>A0A4Y7R6D3_9FIRM</name>
<proteinExistence type="predicted"/>
<evidence type="ECO:0000256" key="5">
    <source>
        <dbReference type="ARBA" id="ARBA00022989"/>
    </source>
</evidence>
<evidence type="ECO:0000256" key="3">
    <source>
        <dbReference type="ARBA" id="ARBA00022679"/>
    </source>
</evidence>
<evidence type="ECO:0000256" key="1">
    <source>
        <dbReference type="ARBA" id="ARBA00004141"/>
    </source>
</evidence>
<dbReference type="PANTHER" id="PTHR48090:SF1">
    <property type="entry name" value="PROPHAGE BACTOPRENOL GLUCOSYL TRANSFERASE HOMOLOG"/>
    <property type="match status" value="1"/>
</dbReference>
<dbReference type="GO" id="GO:0099621">
    <property type="term" value="F:undecaprenyl-phosphate 4-deoxy-4-formamido-L-arabinose transferase activity"/>
    <property type="evidence" value="ECO:0007669"/>
    <property type="project" value="UniProtKB-EC"/>
</dbReference>
<evidence type="ECO:0000259" key="7">
    <source>
        <dbReference type="Pfam" id="PF00535"/>
    </source>
</evidence>
<keyword evidence="3 8" id="KW-0808">Transferase</keyword>
<dbReference type="Proteomes" id="UP000298324">
    <property type="component" value="Unassembled WGS sequence"/>
</dbReference>
<dbReference type="PANTHER" id="PTHR48090">
    <property type="entry name" value="UNDECAPRENYL-PHOSPHATE 4-DEOXY-4-FORMAMIDO-L-ARABINOSE TRANSFERASE-RELATED"/>
    <property type="match status" value="1"/>
</dbReference>